<sequence length="72" mass="8009">MKSQPAPEYSAFRVCGRAPIMPRKKVAEQEIHLRGDQEGYGICNNGTATRMYKHLQKTQLDAGTRTTSANKA</sequence>
<organism evidence="1 2">
    <name type="scientific">Dictyobacter halimunensis</name>
    <dbReference type="NCBI Taxonomy" id="3026934"/>
    <lineage>
        <taxon>Bacteria</taxon>
        <taxon>Bacillati</taxon>
        <taxon>Chloroflexota</taxon>
        <taxon>Ktedonobacteria</taxon>
        <taxon>Ktedonobacterales</taxon>
        <taxon>Dictyobacteraceae</taxon>
        <taxon>Dictyobacter</taxon>
    </lineage>
</organism>
<comment type="caution">
    <text evidence="1">The sequence shown here is derived from an EMBL/GenBank/DDBJ whole genome shotgun (WGS) entry which is preliminary data.</text>
</comment>
<proteinExistence type="predicted"/>
<name>A0ABQ6FZ67_9CHLR</name>
<accession>A0ABQ6FZ67</accession>
<keyword evidence="2" id="KW-1185">Reference proteome</keyword>
<dbReference type="EMBL" id="BSRI01000002">
    <property type="protein sequence ID" value="GLV58538.1"/>
    <property type="molecule type" value="Genomic_DNA"/>
</dbReference>
<reference evidence="1 2" key="1">
    <citation type="submission" date="2023-02" db="EMBL/GenBank/DDBJ databases">
        <title>Dictyobacter halimunensis sp. nov., a new member of the class Ktedonobacteria from forest soil in a geothermal area.</title>
        <authorList>
            <person name="Rachmania M.K."/>
            <person name="Ningsih F."/>
            <person name="Sakai Y."/>
            <person name="Yabe S."/>
            <person name="Yokota A."/>
            <person name="Sjamsuridzal W."/>
        </authorList>
    </citation>
    <scope>NUCLEOTIDE SEQUENCE [LARGE SCALE GENOMIC DNA]</scope>
    <source>
        <strain evidence="1 2">S3.2.2.5</strain>
    </source>
</reference>
<evidence type="ECO:0000313" key="1">
    <source>
        <dbReference type="EMBL" id="GLV58538.1"/>
    </source>
</evidence>
<protein>
    <submittedName>
        <fullName evidence="1">Uncharacterized protein</fullName>
    </submittedName>
</protein>
<gene>
    <name evidence="1" type="ORF">KDH_53690</name>
</gene>
<dbReference type="Proteomes" id="UP001344906">
    <property type="component" value="Unassembled WGS sequence"/>
</dbReference>
<evidence type="ECO:0000313" key="2">
    <source>
        <dbReference type="Proteomes" id="UP001344906"/>
    </source>
</evidence>